<organism evidence="2 3">
    <name type="scientific">Pycnococcus provasolii</name>
    <dbReference type="NCBI Taxonomy" id="41880"/>
    <lineage>
        <taxon>Eukaryota</taxon>
        <taxon>Viridiplantae</taxon>
        <taxon>Chlorophyta</taxon>
        <taxon>Pseudoscourfieldiophyceae</taxon>
        <taxon>Pseudoscourfieldiales</taxon>
        <taxon>Pycnococcaceae</taxon>
        <taxon>Pycnococcus</taxon>
    </lineage>
</organism>
<accession>A0A830HWZ6</accession>
<feature type="compositionally biased region" description="Basic residues" evidence="1">
    <location>
        <begin position="422"/>
        <end position="431"/>
    </location>
</feature>
<feature type="region of interest" description="Disordered" evidence="1">
    <location>
        <begin position="88"/>
        <end position="128"/>
    </location>
</feature>
<feature type="region of interest" description="Disordered" evidence="1">
    <location>
        <begin position="271"/>
        <end position="304"/>
    </location>
</feature>
<evidence type="ECO:0000256" key="1">
    <source>
        <dbReference type="SAM" id="MobiDB-lite"/>
    </source>
</evidence>
<evidence type="ECO:0000313" key="3">
    <source>
        <dbReference type="Proteomes" id="UP000660262"/>
    </source>
</evidence>
<proteinExistence type="predicted"/>
<reference evidence="2" key="1">
    <citation type="submission" date="2020-10" db="EMBL/GenBank/DDBJ databases">
        <title>Unveiling of a novel bifunctional photoreceptor, Dualchrome1, isolated from a cosmopolitan green alga.</title>
        <authorList>
            <person name="Suzuki S."/>
            <person name="Kawachi M."/>
        </authorList>
    </citation>
    <scope>NUCLEOTIDE SEQUENCE</scope>
    <source>
        <strain evidence="2">NIES 2893</strain>
    </source>
</reference>
<comment type="caution">
    <text evidence="2">The sequence shown here is derived from an EMBL/GenBank/DDBJ whole genome shotgun (WGS) entry which is preliminary data.</text>
</comment>
<feature type="compositionally biased region" description="Basic residues" evidence="1">
    <location>
        <begin position="194"/>
        <end position="206"/>
    </location>
</feature>
<gene>
    <name evidence="2" type="ORF">PPROV_000906100</name>
</gene>
<feature type="compositionally biased region" description="Pro residues" evidence="1">
    <location>
        <begin position="207"/>
        <end position="218"/>
    </location>
</feature>
<feature type="compositionally biased region" description="Gly residues" evidence="1">
    <location>
        <begin position="293"/>
        <end position="304"/>
    </location>
</feature>
<protein>
    <submittedName>
        <fullName evidence="2">Uncharacterized protein</fullName>
    </submittedName>
</protein>
<feature type="compositionally biased region" description="Low complexity" evidence="1">
    <location>
        <begin position="31"/>
        <end position="45"/>
    </location>
</feature>
<feature type="region of interest" description="Disordered" evidence="1">
    <location>
        <begin position="159"/>
        <end position="178"/>
    </location>
</feature>
<feature type="region of interest" description="Disordered" evidence="1">
    <location>
        <begin position="191"/>
        <end position="230"/>
    </location>
</feature>
<dbReference type="Proteomes" id="UP000660262">
    <property type="component" value="Unassembled WGS sequence"/>
</dbReference>
<name>A0A830HWZ6_9CHLO</name>
<dbReference type="AlphaFoldDB" id="A0A830HWZ6"/>
<feature type="region of interest" description="Disordered" evidence="1">
    <location>
        <begin position="23"/>
        <end position="63"/>
    </location>
</feature>
<sequence>MESLFSSLSLLESRLDALEEGAASTASRPLAATSSNANARARAASTPPPREAQTHLPAARARVSPACRNDALGRGRVDWRDEGAAVPAPTWKAAAGGGSLSLDAHDDSPRVRRPHTAGFPPRNSRTTAGDVRAARLLSSLEKSFAAASAASSACYRVDLQPSSSSGRGTQSKATTALVPWGEGMEPELSLRLVPVRKARRRSKRRPLPPPSTYPPRPMSAPHARQSTTTPTRHTYILDEHQNAPQPDDTQQQDDDDVPKDDELEHHAEVAAAAATTTTMTSSSSTTWKRSDLPGGGGGCGGGDGSDFDVARSRFLIGQLHPPNDAPIVANTAAARTRLASARARRREVEDSLFAVPTASDPEVRRHLRELTDVALERRAIDAARLQADVASVSLFYAKQIQDKRREAAAQKMQRARQSANRSTRRQQRSAD</sequence>
<feature type="compositionally biased region" description="Low complexity" evidence="1">
    <location>
        <begin position="271"/>
        <end position="286"/>
    </location>
</feature>
<evidence type="ECO:0000313" key="2">
    <source>
        <dbReference type="EMBL" id="GHP10330.1"/>
    </source>
</evidence>
<feature type="region of interest" description="Disordered" evidence="1">
    <location>
        <begin position="405"/>
        <end position="431"/>
    </location>
</feature>
<keyword evidence="3" id="KW-1185">Reference proteome</keyword>
<dbReference type="EMBL" id="BNJQ01000029">
    <property type="protein sequence ID" value="GHP10330.1"/>
    <property type="molecule type" value="Genomic_DNA"/>
</dbReference>
<feature type="compositionally biased region" description="Polar residues" evidence="1">
    <location>
        <begin position="160"/>
        <end position="174"/>
    </location>
</feature>